<feature type="signal peptide" evidence="7">
    <location>
        <begin position="1"/>
        <end position="21"/>
    </location>
</feature>
<feature type="compositionally biased region" description="Polar residues" evidence="6">
    <location>
        <begin position="201"/>
        <end position="211"/>
    </location>
</feature>
<feature type="compositionally biased region" description="Basic and acidic residues" evidence="6">
    <location>
        <begin position="217"/>
        <end position="241"/>
    </location>
</feature>
<organism evidence="9 10">
    <name type="scientific">Pygocentrus nattereri</name>
    <name type="common">Red-bellied piranha</name>
    <dbReference type="NCBI Taxonomy" id="42514"/>
    <lineage>
        <taxon>Eukaryota</taxon>
        <taxon>Metazoa</taxon>
        <taxon>Chordata</taxon>
        <taxon>Craniata</taxon>
        <taxon>Vertebrata</taxon>
        <taxon>Euteleostomi</taxon>
        <taxon>Actinopterygii</taxon>
        <taxon>Neopterygii</taxon>
        <taxon>Teleostei</taxon>
        <taxon>Ostariophysi</taxon>
        <taxon>Characiformes</taxon>
        <taxon>Characoidei</taxon>
        <taxon>Pygocentrus</taxon>
    </lineage>
</organism>
<dbReference type="STRING" id="42514.ENSPNAP00000037414"/>
<evidence type="ECO:0000256" key="5">
    <source>
        <dbReference type="SAM" id="Coils"/>
    </source>
</evidence>
<keyword evidence="5" id="KW-0175">Coiled coil</keyword>
<gene>
    <name evidence="9" type="primary">PRKCSH</name>
</gene>
<evidence type="ECO:0000256" key="7">
    <source>
        <dbReference type="SAM" id="SignalP"/>
    </source>
</evidence>
<dbReference type="AlphaFoldDB" id="A0A3B4EQ63"/>
<keyword evidence="10" id="KW-1185">Reference proteome</keyword>
<dbReference type="Pfam" id="PF13015">
    <property type="entry name" value="PRKCSH_1"/>
    <property type="match status" value="1"/>
</dbReference>
<reference evidence="9" key="2">
    <citation type="submission" date="2025-08" db="UniProtKB">
        <authorList>
            <consortium name="Ensembl"/>
        </authorList>
    </citation>
    <scope>IDENTIFICATION</scope>
</reference>
<reference evidence="9 10" key="1">
    <citation type="submission" date="2020-10" db="EMBL/GenBank/DDBJ databases">
        <title>Pygocentrus nattereri (red-bellied piranha) genome, fPygNat1, primary haplotype.</title>
        <authorList>
            <person name="Myers G."/>
            <person name="Meyer A."/>
            <person name="Karagic N."/>
            <person name="Pippel M."/>
            <person name="Winkler S."/>
            <person name="Tracey A."/>
            <person name="Wood J."/>
            <person name="Formenti G."/>
            <person name="Howe K."/>
            <person name="Fedrigo O."/>
            <person name="Jarvis E.D."/>
        </authorList>
    </citation>
    <scope>NUCLEOTIDE SEQUENCE [LARGE SCALE GENOMIC DNA]</scope>
</reference>
<name>A0A3B4EQ63_PYGNA</name>
<dbReference type="SUPFAM" id="SSF57424">
    <property type="entry name" value="LDL receptor-like module"/>
    <property type="match status" value="1"/>
</dbReference>
<dbReference type="InterPro" id="IPR039794">
    <property type="entry name" value="Gtb1-like"/>
</dbReference>
<evidence type="ECO:0000313" key="9">
    <source>
        <dbReference type="Ensembl" id="ENSPNAP00000037414.1"/>
    </source>
</evidence>
<dbReference type="PROSITE" id="PS51914">
    <property type="entry name" value="MRH"/>
    <property type="match status" value="1"/>
</dbReference>
<dbReference type="PANTHER" id="PTHR12630">
    <property type="entry name" value="N-LINKED OLIGOSACCHARIDE PROCESSING"/>
    <property type="match status" value="1"/>
</dbReference>
<evidence type="ECO:0000256" key="3">
    <source>
        <dbReference type="ARBA" id="ARBA00022824"/>
    </source>
</evidence>
<dbReference type="InterPro" id="IPR044865">
    <property type="entry name" value="MRH_dom"/>
</dbReference>
<dbReference type="InterPro" id="IPR036607">
    <property type="entry name" value="PRKCSH"/>
</dbReference>
<dbReference type="Gene3D" id="4.10.400.10">
    <property type="entry name" value="Low-density Lipoprotein Receptor"/>
    <property type="match status" value="2"/>
</dbReference>
<evidence type="ECO:0000256" key="2">
    <source>
        <dbReference type="ARBA" id="ARBA00022729"/>
    </source>
</evidence>
<reference evidence="9" key="3">
    <citation type="submission" date="2025-09" db="UniProtKB">
        <authorList>
            <consortium name="Ensembl"/>
        </authorList>
    </citation>
    <scope>IDENTIFICATION</scope>
</reference>
<dbReference type="GO" id="GO:0006491">
    <property type="term" value="P:N-glycan processing"/>
    <property type="evidence" value="ECO:0007669"/>
    <property type="project" value="TreeGrafter"/>
</dbReference>
<keyword evidence="2 7" id="KW-0732">Signal</keyword>
<dbReference type="Ensembl" id="ENSPNAT00000033636.2">
    <property type="protein sequence ID" value="ENSPNAP00000037414.1"/>
    <property type="gene ID" value="ENSPNAG00000004509.2"/>
</dbReference>
<accession>A0A3B4EQ63</accession>
<evidence type="ECO:0000313" key="10">
    <source>
        <dbReference type="Proteomes" id="UP001501920"/>
    </source>
</evidence>
<dbReference type="CDD" id="cd00112">
    <property type="entry name" value="LDLa"/>
    <property type="match status" value="1"/>
</dbReference>
<dbReference type="InterPro" id="IPR036055">
    <property type="entry name" value="LDL_receptor-like_sf"/>
</dbReference>
<feature type="domain" description="MRH" evidence="8">
    <location>
        <begin position="318"/>
        <end position="415"/>
    </location>
</feature>
<dbReference type="GO" id="GO:0017177">
    <property type="term" value="C:glucosidase II complex"/>
    <property type="evidence" value="ECO:0007669"/>
    <property type="project" value="TreeGrafter"/>
</dbReference>
<keyword evidence="3" id="KW-0256">Endoplasmic reticulum</keyword>
<dbReference type="InterPro" id="IPR028146">
    <property type="entry name" value="PRKCSH_N"/>
</dbReference>
<keyword evidence="4" id="KW-1015">Disulfide bond</keyword>
<feature type="region of interest" description="Disordered" evidence="6">
    <location>
        <begin position="193"/>
        <end position="260"/>
    </location>
</feature>
<evidence type="ECO:0000256" key="6">
    <source>
        <dbReference type="SAM" id="MobiDB-lite"/>
    </source>
</evidence>
<dbReference type="PANTHER" id="PTHR12630:SF22">
    <property type="entry name" value="GLUCOSIDASE 2 SUBUNIT BETA"/>
    <property type="match status" value="1"/>
</dbReference>
<dbReference type="SUPFAM" id="SSF50911">
    <property type="entry name" value="Mannose 6-phosphate receptor domain"/>
    <property type="match status" value="1"/>
</dbReference>
<protein>
    <recommendedName>
        <fullName evidence="1">Glucosidase 2 subunit beta</fullName>
    </recommendedName>
</protein>
<dbReference type="InterPro" id="IPR002172">
    <property type="entry name" value="LDrepeatLR_classA_rpt"/>
</dbReference>
<sequence>MELHFQLILAFLLFSECFVETKKIRGLSMSYRRLYRERKSFLCMDGSRLIPFSQVNDDYCDCADGSDEPGTAACHNGRFYCMNLGFRPHYIPSSRVNDGICDCCDGSDEFASRIQCSNKCRMLGQKERQELEERMKAVNEGLHLKKQLIEEGALIWQEKQTQLSQLQKVAEDLKIKVEDYRKRKLRAEAEKEHLEKAIKPDNNSVGDQSQWLGVVPHDSRSKVDKDKSSVIRGKEQEEKTEIQQGQNDPVRTPPHENPDKLPPVIRAAQGAVDSAVAELQKVEEAYDTVQMEIRELKEKLAIDYGPEREFVFLLSRCVQMAVSEYTYTLCPFSQVTQKNNVGSEVMLGKWDGWLGPADSPYRQMKYDEGEACWQGPKRSTVVSLVCGTETDLRSVKEPSKCLYTMELQTPAACSLNTQRRSIHNEL</sequence>
<dbReference type="GO" id="GO:0001889">
    <property type="term" value="P:liver development"/>
    <property type="evidence" value="ECO:0007669"/>
    <property type="project" value="TreeGrafter"/>
</dbReference>
<evidence type="ECO:0000256" key="1">
    <source>
        <dbReference type="ARBA" id="ARBA00022387"/>
    </source>
</evidence>
<dbReference type="GeneTree" id="ENSGT00510000047770"/>
<evidence type="ECO:0000259" key="8">
    <source>
        <dbReference type="PROSITE" id="PS51914"/>
    </source>
</evidence>
<dbReference type="OMA" id="KHESASH"/>
<dbReference type="Proteomes" id="UP001501920">
    <property type="component" value="Chromosome 22"/>
</dbReference>
<dbReference type="OrthoDB" id="28322at2759"/>
<proteinExistence type="predicted"/>
<dbReference type="Pfam" id="PF12999">
    <property type="entry name" value="PRKCSH-like"/>
    <property type="match status" value="1"/>
</dbReference>
<feature type="coiled-coil region" evidence="5">
    <location>
        <begin position="265"/>
        <end position="299"/>
    </location>
</feature>
<evidence type="ECO:0000256" key="4">
    <source>
        <dbReference type="ARBA" id="ARBA00023157"/>
    </source>
</evidence>
<dbReference type="InterPro" id="IPR009011">
    <property type="entry name" value="Man6P_isomerase_rcpt-bd_dom_sf"/>
</dbReference>
<feature type="chain" id="PRO_5017219414" description="Glucosidase 2 subunit beta" evidence="7">
    <location>
        <begin position="22"/>
        <end position="426"/>
    </location>
</feature>
<dbReference type="Gene3D" id="2.70.130.10">
    <property type="entry name" value="Mannose-6-phosphate receptor binding domain"/>
    <property type="match status" value="1"/>
</dbReference>